<evidence type="ECO:0000313" key="4">
    <source>
        <dbReference type="EMBL" id="KRT36160.1"/>
    </source>
</evidence>
<feature type="transmembrane region" description="Helical" evidence="3">
    <location>
        <begin position="196"/>
        <end position="222"/>
    </location>
</feature>
<feature type="transmembrane region" description="Helical" evidence="3">
    <location>
        <begin position="166"/>
        <end position="184"/>
    </location>
</feature>
<keyword evidence="1" id="KW-0328">Glycosyltransferase</keyword>
<feature type="transmembrane region" description="Helical" evidence="3">
    <location>
        <begin position="43"/>
        <end position="67"/>
    </location>
</feature>
<name>A0A0T5XCT5_9BACT</name>
<feature type="transmembrane region" description="Helical" evidence="3">
    <location>
        <begin position="79"/>
        <end position="96"/>
    </location>
</feature>
<dbReference type="CDD" id="cd06533">
    <property type="entry name" value="Glyco_transf_WecG_TagA"/>
    <property type="match status" value="1"/>
</dbReference>
<keyword evidence="2 4" id="KW-0808">Transferase</keyword>
<keyword evidence="3" id="KW-0472">Membrane</keyword>
<dbReference type="PANTHER" id="PTHR34136">
    <property type="match status" value="1"/>
</dbReference>
<keyword evidence="3" id="KW-0812">Transmembrane</keyword>
<protein>
    <submittedName>
        <fullName evidence="4">Glycosyltransferase, WecB/TagA/CpsF family</fullName>
    </submittedName>
</protein>
<reference evidence="5" key="1">
    <citation type="submission" date="2012-09" db="EMBL/GenBank/DDBJ databases">
        <authorList>
            <person name="Weinstock G."/>
            <person name="Sodergren E."/>
            <person name="Clifton S."/>
            <person name="Fulton L."/>
            <person name="Fulton B."/>
            <person name="Courtney L."/>
            <person name="Fronick C."/>
            <person name="Harrison M."/>
            <person name="Strong C."/>
            <person name="Farmer C."/>
            <person name="Delehaunty K."/>
            <person name="Markovic C."/>
            <person name="Hall O."/>
            <person name="Minx P."/>
            <person name="Tomlinson C."/>
            <person name="Mitreva M."/>
            <person name="Nelson J."/>
            <person name="Hou S."/>
            <person name="Wollam A."/>
            <person name="Pepin K.H."/>
            <person name="Johnson M."/>
            <person name="Bhonagiri V."/>
            <person name="Nash W.E."/>
            <person name="Suruliraj S."/>
            <person name="Warren W."/>
            <person name="Chinwalla A."/>
            <person name="Mardis E.R."/>
            <person name="Wilson R.K."/>
        </authorList>
    </citation>
    <scope>NUCLEOTIDE SEQUENCE [LARGE SCALE GENOMIC DNA]</scope>
    <source>
        <strain evidence="5">OS1</strain>
    </source>
</reference>
<dbReference type="Pfam" id="PF03808">
    <property type="entry name" value="Glyco_tran_WecG"/>
    <property type="match status" value="1"/>
</dbReference>
<proteinExistence type="predicted"/>
<dbReference type="PANTHER" id="PTHR34136:SF1">
    <property type="entry name" value="UDP-N-ACETYL-D-MANNOSAMINURONIC ACID TRANSFERASE"/>
    <property type="match status" value="1"/>
</dbReference>
<dbReference type="OrthoDB" id="9771846at2"/>
<dbReference type="EMBL" id="ACJX03000001">
    <property type="protein sequence ID" value="KRT36160.1"/>
    <property type="molecule type" value="Genomic_DNA"/>
</dbReference>
<dbReference type="STRING" id="592015.HMPREF1705_03425"/>
<keyword evidence="5" id="KW-1185">Reference proteome</keyword>
<keyword evidence="3" id="KW-1133">Transmembrane helix</keyword>
<evidence type="ECO:0000313" key="5">
    <source>
        <dbReference type="Proteomes" id="UP000005273"/>
    </source>
</evidence>
<dbReference type="eggNOG" id="COG1922">
    <property type="taxonomic scope" value="Bacteria"/>
</dbReference>
<accession>A0A0T5XCT5</accession>
<feature type="transmembrane region" description="Helical" evidence="3">
    <location>
        <begin position="108"/>
        <end position="131"/>
    </location>
</feature>
<feature type="transmembrane region" description="Helical" evidence="3">
    <location>
        <begin position="295"/>
        <end position="314"/>
    </location>
</feature>
<dbReference type="eggNOG" id="COG0472">
    <property type="taxonomic scope" value="Bacteria"/>
</dbReference>
<dbReference type="NCBIfam" id="TIGR00696">
    <property type="entry name" value="wecG_tagA_cpsF"/>
    <property type="match status" value="1"/>
</dbReference>
<sequence length="571" mass="63981">MDTDYLLIAVTALACLIFEKITKRRLTTDQWDYTRDMLMIASMSLLSLVIGTKTSSIIMAFGIIFAVVAMAERLYSSPFWPFLRIALAIAFALVGPRIQFITLGNDSFYYLSSGVAIIATATWLLLCQTFLSEVDEISGLSGHLMAITWVLLWGVSFFLDQGLKDSMWISFAGILLCLIFWSRIGHTYRRLGDPLVYFWSTLIAGTSLIGVSKGVTFATILLPLSLFALPLMEASLGFVGKTFVDSARWRNVSLYEKLVSRGIDHPQAVRLVAAFCMTIGTSVALFQLVPSPWGLKISMTALAAGIVVFLIYVAKNAAPKDQRRPSLWGIFVDNVSLDYVLNKVIFWASQEDDKSYMIVTPNALVAERSRYDYELREAVKSADLSLPDGMGLVWAFKLLGVRIQQRIAGIDFMNNLCEMAENRGMPIFLLGGSKDVVEKASARLNESYPNLKIAGFHHGYFSEERDSDICKLINESGAKILFVGLGVPKQEIWIYRNLKHLKGVIAIGVGGSFDVISGRLKRAPVAWQRFGLEWLYRTIQEPWRLKRIMRLPLFVALVFLTKLGLCNRRMD</sequence>
<dbReference type="Proteomes" id="UP000005273">
    <property type="component" value="Unassembled WGS sequence"/>
</dbReference>
<comment type="caution">
    <text evidence="4">The sequence shown here is derived from an EMBL/GenBank/DDBJ whole genome shotgun (WGS) entry which is preliminary data.</text>
</comment>
<evidence type="ECO:0000256" key="2">
    <source>
        <dbReference type="ARBA" id="ARBA00022679"/>
    </source>
</evidence>
<dbReference type="GO" id="GO:0016758">
    <property type="term" value="F:hexosyltransferase activity"/>
    <property type="evidence" value="ECO:0007669"/>
    <property type="project" value="TreeGrafter"/>
</dbReference>
<dbReference type="RefSeq" id="WP_057940944.1">
    <property type="nucleotide sequence ID" value="NZ_ACJX03000001.1"/>
</dbReference>
<feature type="transmembrane region" description="Helical" evidence="3">
    <location>
        <begin position="6"/>
        <end position="22"/>
    </location>
</feature>
<evidence type="ECO:0000256" key="1">
    <source>
        <dbReference type="ARBA" id="ARBA00022676"/>
    </source>
</evidence>
<organism evidence="4 5">
    <name type="scientific">Acetomicrobium hydrogeniformans ATCC BAA-1850</name>
    <dbReference type="NCBI Taxonomy" id="592015"/>
    <lineage>
        <taxon>Bacteria</taxon>
        <taxon>Thermotogati</taxon>
        <taxon>Synergistota</taxon>
        <taxon>Synergistia</taxon>
        <taxon>Synergistales</taxon>
        <taxon>Acetomicrobiaceae</taxon>
        <taxon>Acetomicrobium</taxon>
    </lineage>
</organism>
<dbReference type="AlphaFoldDB" id="A0A0T5XCT5"/>
<gene>
    <name evidence="4" type="ORF">HMPREF1705_03425</name>
</gene>
<feature type="transmembrane region" description="Helical" evidence="3">
    <location>
        <begin position="137"/>
        <end position="159"/>
    </location>
</feature>
<dbReference type="InterPro" id="IPR004629">
    <property type="entry name" value="WecG_TagA_CpsF"/>
</dbReference>
<evidence type="ECO:0000256" key="3">
    <source>
        <dbReference type="SAM" id="Phobius"/>
    </source>
</evidence>